<name>A0A0F9UJC2_9ZZZZ</name>
<evidence type="ECO:0000313" key="2">
    <source>
        <dbReference type="EMBL" id="KKN53713.1"/>
    </source>
</evidence>
<sequence>MGDLAKRNAALAQVDFGAFAGGGMENVGAGDVLMPFLGIVQALSPQVEKGHAKFIEGAEVGDLYNTVTNELYGDGKQVCFVACCKETQYVEWIKRDDGGGLVGFYEPGDPFVNDIIAKAKDKFKLETADGHDLVETHYVYGYLIDGPEGKSIEEPVVVSFSSSKIKVYKGQLMTRIRTIKNNPPMFGFRFTITTVADKNKKGQPYKNFKIDPACGDMATSANVPGGDYEGLLHAGLALVKSVHGGSAKADHTGSTNESVVAPGSNEEEHF</sequence>
<feature type="region of interest" description="Disordered" evidence="1">
    <location>
        <begin position="245"/>
        <end position="270"/>
    </location>
</feature>
<dbReference type="AlphaFoldDB" id="A0A0F9UJC2"/>
<accession>A0A0F9UJC2</accession>
<dbReference type="InterPro" id="IPR056957">
    <property type="entry name" value="Pam3_Gp34-like"/>
</dbReference>
<comment type="caution">
    <text evidence="2">The sequence shown here is derived from an EMBL/GenBank/DDBJ whole genome shotgun (WGS) entry which is preliminary data.</text>
</comment>
<protein>
    <submittedName>
        <fullName evidence="2">Uncharacterized protein</fullName>
    </submittedName>
</protein>
<dbReference type="EMBL" id="LAZR01000959">
    <property type="protein sequence ID" value="KKN53713.1"/>
    <property type="molecule type" value="Genomic_DNA"/>
</dbReference>
<reference evidence="2" key="1">
    <citation type="journal article" date="2015" name="Nature">
        <title>Complex archaea that bridge the gap between prokaryotes and eukaryotes.</title>
        <authorList>
            <person name="Spang A."/>
            <person name="Saw J.H."/>
            <person name="Jorgensen S.L."/>
            <person name="Zaremba-Niedzwiedzka K."/>
            <person name="Martijn J."/>
            <person name="Lind A.E."/>
            <person name="van Eijk R."/>
            <person name="Schleper C."/>
            <person name="Guy L."/>
            <person name="Ettema T.J."/>
        </authorList>
    </citation>
    <scope>NUCLEOTIDE SEQUENCE</scope>
</reference>
<organism evidence="2">
    <name type="scientific">marine sediment metagenome</name>
    <dbReference type="NCBI Taxonomy" id="412755"/>
    <lineage>
        <taxon>unclassified sequences</taxon>
        <taxon>metagenomes</taxon>
        <taxon>ecological metagenomes</taxon>
    </lineage>
</organism>
<evidence type="ECO:0000256" key="1">
    <source>
        <dbReference type="SAM" id="MobiDB-lite"/>
    </source>
</evidence>
<dbReference type="Pfam" id="PF23977">
    <property type="entry name" value="Pam3_Gp34"/>
    <property type="match status" value="1"/>
</dbReference>
<proteinExistence type="predicted"/>
<gene>
    <name evidence="2" type="ORF">LCGC14_0599680</name>
</gene>